<protein>
    <submittedName>
        <fullName evidence="3">Phosphatidylinositol 3,4,5-trisphosphate 5-phosphatase 1</fullName>
    </submittedName>
</protein>
<dbReference type="SUPFAM" id="SSF56219">
    <property type="entry name" value="DNase I-like"/>
    <property type="match status" value="1"/>
</dbReference>
<evidence type="ECO:0000313" key="3">
    <source>
        <dbReference type="EMBL" id="KAA8498711.1"/>
    </source>
</evidence>
<name>A0A5J4Z4C9_PORPP</name>
<dbReference type="OrthoDB" id="62798at2759"/>
<dbReference type="Pfam" id="PF22669">
    <property type="entry name" value="Exo_endo_phos2"/>
    <property type="match status" value="1"/>
</dbReference>
<evidence type="ECO:0000259" key="2">
    <source>
        <dbReference type="SMART" id="SM00128"/>
    </source>
</evidence>
<organism evidence="3 4">
    <name type="scientific">Porphyridium purpureum</name>
    <name type="common">Red alga</name>
    <name type="synonym">Porphyridium cruentum</name>
    <dbReference type="NCBI Taxonomy" id="35688"/>
    <lineage>
        <taxon>Eukaryota</taxon>
        <taxon>Rhodophyta</taxon>
        <taxon>Bangiophyceae</taxon>
        <taxon>Porphyridiales</taxon>
        <taxon>Porphyridiaceae</taxon>
        <taxon>Porphyridium</taxon>
    </lineage>
</organism>
<proteinExistence type="predicted"/>
<dbReference type="Proteomes" id="UP000324585">
    <property type="component" value="Unassembled WGS sequence"/>
</dbReference>
<dbReference type="Gene3D" id="3.60.10.10">
    <property type="entry name" value="Endonuclease/exonuclease/phosphatase"/>
    <property type="match status" value="1"/>
</dbReference>
<accession>A0A5J4Z4C9</accession>
<feature type="region of interest" description="Disordered" evidence="1">
    <location>
        <begin position="929"/>
        <end position="961"/>
    </location>
</feature>
<dbReference type="InterPro" id="IPR036691">
    <property type="entry name" value="Endo/exonu/phosph_ase_sf"/>
</dbReference>
<dbReference type="InterPro" id="IPR000300">
    <property type="entry name" value="IPPc"/>
</dbReference>
<dbReference type="EMBL" id="VRMN01000001">
    <property type="protein sequence ID" value="KAA8498711.1"/>
    <property type="molecule type" value="Genomic_DNA"/>
</dbReference>
<dbReference type="PANTHER" id="PTHR11200">
    <property type="entry name" value="INOSITOL 5-PHOSPHATASE"/>
    <property type="match status" value="1"/>
</dbReference>
<feature type="compositionally biased region" description="Basic and acidic residues" evidence="1">
    <location>
        <begin position="310"/>
        <end position="327"/>
    </location>
</feature>
<reference evidence="4" key="1">
    <citation type="journal article" date="2019" name="Nat. Commun.">
        <title>Expansion of phycobilisome linker gene families in mesophilic red algae.</title>
        <authorList>
            <person name="Lee J."/>
            <person name="Kim D."/>
            <person name="Bhattacharya D."/>
            <person name="Yoon H.S."/>
        </authorList>
    </citation>
    <scope>NUCLEOTIDE SEQUENCE [LARGE SCALE GENOMIC DNA]</scope>
    <source>
        <strain evidence="4">CCMP 1328</strain>
    </source>
</reference>
<gene>
    <name evidence="3" type="ORF">FVE85_6296</name>
</gene>
<evidence type="ECO:0000313" key="4">
    <source>
        <dbReference type="Proteomes" id="UP000324585"/>
    </source>
</evidence>
<dbReference type="AlphaFoldDB" id="A0A5J4Z4C9"/>
<feature type="region of interest" description="Disordered" evidence="1">
    <location>
        <begin position="27"/>
        <end position="46"/>
    </location>
</feature>
<feature type="compositionally biased region" description="Low complexity" evidence="1">
    <location>
        <begin position="79"/>
        <end position="92"/>
    </location>
</feature>
<dbReference type="SMART" id="SM00128">
    <property type="entry name" value="IPPc"/>
    <property type="match status" value="1"/>
</dbReference>
<feature type="compositionally biased region" description="Basic and acidic residues" evidence="1">
    <location>
        <begin position="935"/>
        <end position="954"/>
    </location>
</feature>
<dbReference type="GO" id="GO:0046856">
    <property type="term" value="P:phosphatidylinositol dephosphorylation"/>
    <property type="evidence" value="ECO:0007669"/>
    <property type="project" value="InterPro"/>
</dbReference>
<dbReference type="GO" id="GO:0004439">
    <property type="term" value="F:phosphatidylinositol-4,5-bisphosphate 5-phosphatase activity"/>
    <property type="evidence" value="ECO:0007669"/>
    <property type="project" value="TreeGrafter"/>
</dbReference>
<feature type="compositionally biased region" description="Low complexity" evidence="1">
    <location>
        <begin position="27"/>
        <end position="37"/>
    </location>
</feature>
<feature type="region of interest" description="Disordered" evidence="1">
    <location>
        <begin position="291"/>
        <end position="346"/>
    </location>
</feature>
<dbReference type="InterPro" id="IPR046985">
    <property type="entry name" value="IP5"/>
</dbReference>
<feature type="domain" description="Inositol polyphosphate-related phosphatase" evidence="2">
    <location>
        <begin position="373"/>
        <end position="689"/>
    </location>
</feature>
<keyword evidence="4" id="KW-1185">Reference proteome</keyword>
<feature type="region of interest" description="Disordered" evidence="1">
    <location>
        <begin position="79"/>
        <end position="98"/>
    </location>
</feature>
<comment type="caution">
    <text evidence="3">The sequence shown here is derived from an EMBL/GenBank/DDBJ whole genome shotgun (WGS) entry which is preliminary data.</text>
</comment>
<sequence>MSEQQQHQDPADAEALVVEAADAPAASVSAAIPAAASPRKDSVKHRARPALDLKTVLPNFSRMGDSPVGTTTAQGMVAPASAEAPAASPGGADKTRNADFSDTQTYVFGIEKRGRTLYQRRRRQLVVDFVAGVIHEMTPAGDEHKRAYRIQTVRGLERVGSSSVSMHLMTEEAPSKLFKFESRAQAEMFMELVLSIKEGPMQHESQNGLPGQSAAVFLPSPLALNDEDESDLEIEDFGIGDCTVVVEIPAEDGELDDIERELRVASMNNDAQIFAASPRMRKLNFVPLRSPDPFHEDGGTHSLPASPRKFSGEARRDFPGKMSKGRESSSVTGPSISPGAGLGPRGLSHLHSNVHLPHQHHRAIPIPHSHRPVDVNVALYTWNMGGAKPEQPSAWIQAPAARDRAEGNMNGDDDIVVVAVQECTFDPSSRKYLVQYWQSMLASAMAMRKTKYVCLAHVDHWNRVLSVYVRESLISRIGNVKSDTTNVGVAGVGGNKGAIGLRFTLFDTVFCFINSHLAAHQNETLRRNQDYEEIVRGLKKIADPGGPDIMTSHCHHLFWMGDLNYRIDLARETVLECVASEQWTVLGKRDQLFEQRALNRAFYGFKEGKLCFPPTYKYAPGVWDAETQRRVYSSEKGRAPAWCDRVLVRSLRGSSSTILQYSDISHKQIVTSDHSPVFARVQVDLIHTTGLKGRDTLLRLSRDTEVLFLRFENLRISGLASSLLEQAGASNGGWTCSLTSSVLHRSPHKMRAKKEGAEPHWTLHDSEAVRLMENKLELLARKYVTLTFKFTGKVSEFFVSCVLGLNASVDLLVAESDSLGSWFKEEGTNPATSAAPAQDATKRKATTWAPGKRSAEFHETLLRNGLPCGVLDGSYALERLDMDTTKELDTPPTSPFDKISNTGTDTVSFLSSSMRETTGKRPFKNMVSKAANLQNHDRTFLREKSHDARLKGDKTPSSTNS</sequence>
<evidence type="ECO:0000256" key="1">
    <source>
        <dbReference type="SAM" id="MobiDB-lite"/>
    </source>
</evidence>